<dbReference type="Proteomes" id="UP000218231">
    <property type="component" value="Unassembled WGS sequence"/>
</dbReference>
<dbReference type="EMBL" id="LIAE01010508">
    <property type="protein sequence ID" value="PAV59735.1"/>
    <property type="molecule type" value="Genomic_DNA"/>
</dbReference>
<name>A0A2A2JDK1_9BILA</name>
<dbReference type="AlphaFoldDB" id="A0A2A2JDK1"/>
<sequence length="114" mass="12856">MSTGIYFTFFSISRSGSRQSSGGDLFDLALRKQTVQSKQPSIQHDPAVRCLFSPFSSSRPCQLPRFMYLAWPMLEPDSHGPKKCRTIKAISVADPMAFVRSLPISFKHRSLNED</sequence>
<proteinExistence type="predicted"/>
<gene>
    <name evidence="1" type="ORF">WR25_23712</name>
</gene>
<comment type="caution">
    <text evidence="1">The sequence shown here is derived from an EMBL/GenBank/DDBJ whole genome shotgun (WGS) entry which is preliminary data.</text>
</comment>
<organism evidence="1 2">
    <name type="scientific">Diploscapter pachys</name>
    <dbReference type="NCBI Taxonomy" id="2018661"/>
    <lineage>
        <taxon>Eukaryota</taxon>
        <taxon>Metazoa</taxon>
        <taxon>Ecdysozoa</taxon>
        <taxon>Nematoda</taxon>
        <taxon>Chromadorea</taxon>
        <taxon>Rhabditida</taxon>
        <taxon>Rhabditina</taxon>
        <taxon>Rhabditomorpha</taxon>
        <taxon>Rhabditoidea</taxon>
        <taxon>Rhabditidae</taxon>
        <taxon>Diploscapter</taxon>
    </lineage>
</organism>
<evidence type="ECO:0000313" key="1">
    <source>
        <dbReference type="EMBL" id="PAV59735.1"/>
    </source>
</evidence>
<reference evidence="1 2" key="1">
    <citation type="journal article" date="2017" name="Curr. Biol.">
        <title>Genome architecture and evolution of a unichromosomal asexual nematode.</title>
        <authorList>
            <person name="Fradin H."/>
            <person name="Zegar C."/>
            <person name="Gutwein M."/>
            <person name="Lucas J."/>
            <person name="Kovtun M."/>
            <person name="Corcoran D."/>
            <person name="Baugh L.R."/>
            <person name="Kiontke K."/>
            <person name="Gunsalus K."/>
            <person name="Fitch D.H."/>
            <person name="Piano F."/>
        </authorList>
    </citation>
    <scope>NUCLEOTIDE SEQUENCE [LARGE SCALE GENOMIC DNA]</scope>
    <source>
        <strain evidence="1">PF1309</strain>
    </source>
</reference>
<keyword evidence="2" id="KW-1185">Reference proteome</keyword>
<accession>A0A2A2JDK1</accession>
<evidence type="ECO:0000313" key="2">
    <source>
        <dbReference type="Proteomes" id="UP000218231"/>
    </source>
</evidence>
<protein>
    <submittedName>
        <fullName evidence="1">Uncharacterized protein</fullName>
    </submittedName>
</protein>